<protein>
    <submittedName>
        <fullName evidence="2">Uncharacterized protein</fullName>
    </submittedName>
</protein>
<feature type="region of interest" description="Disordered" evidence="1">
    <location>
        <begin position="49"/>
        <end position="85"/>
    </location>
</feature>
<feature type="compositionally biased region" description="Gly residues" evidence="1">
    <location>
        <begin position="467"/>
        <end position="483"/>
    </location>
</feature>
<dbReference type="InterPro" id="IPR013320">
    <property type="entry name" value="ConA-like_dom_sf"/>
</dbReference>
<feature type="region of interest" description="Disordered" evidence="1">
    <location>
        <begin position="684"/>
        <end position="715"/>
    </location>
</feature>
<dbReference type="RefSeq" id="WP_381833221.1">
    <property type="nucleotide sequence ID" value="NZ_JBHTCF010000010.1"/>
</dbReference>
<organism evidence="2 3">
    <name type="scientific">Streptomyces monticola</name>
    <dbReference type="NCBI Taxonomy" id="2666263"/>
    <lineage>
        <taxon>Bacteria</taxon>
        <taxon>Bacillati</taxon>
        <taxon>Actinomycetota</taxon>
        <taxon>Actinomycetes</taxon>
        <taxon>Kitasatosporales</taxon>
        <taxon>Streptomycetaceae</taxon>
        <taxon>Streptomyces</taxon>
    </lineage>
</organism>
<feature type="compositionally biased region" description="Polar residues" evidence="1">
    <location>
        <begin position="775"/>
        <end position="786"/>
    </location>
</feature>
<feature type="compositionally biased region" description="Basic and acidic residues" evidence="1">
    <location>
        <begin position="457"/>
        <end position="466"/>
    </location>
</feature>
<sequence length="837" mass="87957">MKETKHRLSRPGGLGARPALRTVCLTAVAAMGISLLTPLVAVAAPVPEPEPGDEISGEPFTTDKLVDPWVGSKRPKKGEPQTGWPCLTAASGTNKGPLMGCLDAPQGKGLDPKGKGALRLTGAQKAQSGVARSTDARPSKDGLELVMNFAAYGGNRAPGADGIALMLLDADAYKGKGKKRAPAGRLGGGLGYDGLEGGYLAIGLDEFGNFSTGLGLVDGRPGEVRKPQMVSLAGPTKGGNPRFGQTELKDKIPGGTISVTEAKTREEAQRSVRIRVSTKGYVSVDMDMTGRQKNWKQVIAPTEIKSGTKVPVPERVLFGVSAATGDSTNIHEVWGAKLRNLPASIRTDLKAKEPLTAGKPGTLLGTAENNKVAGWTDEPFDAVFDLGDKIDLDTSRPIKPGPGWDKCAKAEGTTVKCTFTPDKKKKFQPGDKTPAVEIPVKPKADATGDAVVTGGLGDKDKDREDPNGGGDINLPIAGGGGADQKGPALTSTITPEKVEKGRPASLQMVTSNAEGAGTETGPIRTKVEIPKDFEVTGAAGIGWECPEYPADADAKKRQELAQAELKKSPFECVYKGMTDEQVDKLDMTEEEKARLKKELQEERLPLAGGKHTTPLAINGIVSKDFKGSKLEGKATTTGSSKKPVENLIAIDAVDPALSDPVLTPEVTQEPATAKAGEAVTHEITYSNGDHSRPTKDGELTFGWNVGPQGPFPTEVQADAKDWQCPSKDALKKLVDEVKSTKKGKSFACKHLKPLPAGGKTSPVKVVSDVDKDSSGTLKSTLLTPDLTNGGKDDKGNKLRPKVRDINTLVAAGNQDPDCGGWAKEGTADRTLGRICPQ</sequence>
<dbReference type="Proteomes" id="UP001596523">
    <property type="component" value="Unassembled WGS sequence"/>
</dbReference>
<dbReference type="InterPro" id="IPR051136">
    <property type="entry name" value="Intracellular_Lectin-GPT"/>
</dbReference>
<dbReference type="Gene3D" id="2.60.120.200">
    <property type="match status" value="1"/>
</dbReference>
<gene>
    <name evidence="2" type="ORF">ACFQVC_22685</name>
</gene>
<keyword evidence="3" id="KW-1185">Reference proteome</keyword>
<evidence type="ECO:0000313" key="3">
    <source>
        <dbReference type="Proteomes" id="UP001596523"/>
    </source>
</evidence>
<comment type="caution">
    <text evidence="2">The sequence shown here is derived from an EMBL/GenBank/DDBJ whole genome shotgun (WGS) entry which is preliminary data.</text>
</comment>
<name>A0ABW2JLL5_9ACTN</name>
<accession>A0ABW2JLL5</accession>
<dbReference type="EMBL" id="JBHTCF010000010">
    <property type="protein sequence ID" value="MFC7307024.1"/>
    <property type="molecule type" value="Genomic_DNA"/>
</dbReference>
<evidence type="ECO:0000256" key="1">
    <source>
        <dbReference type="SAM" id="MobiDB-lite"/>
    </source>
</evidence>
<dbReference type="SUPFAM" id="SSF49899">
    <property type="entry name" value="Concanavalin A-like lectins/glucanases"/>
    <property type="match status" value="1"/>
</dbReference>
<reference evidence="3" key="1">
    <citation type="journal article" date="2019" name="Int. J. Syst. Evol. Microbiol.">
        <title>The Global Catalogue of Microorganisms (GCM) 10K type strain sequencing project: providing services to taxonomists for standard genome sequencing and annotation.</title>
        <authorList>
            <consortium name="The Broad Institute Genomics Platform"/>
            <consortium name="The Broad Institute Genome Sequencing Center for Infectious Disease"/>
            <person name="Wu L."/>
            <person name="Ma J."/>
        </authorList>
    </citation>
    <scope>NUCLEOTIDE SEQUENCE [LARGE SCALE GENOMIC DNA]</scope>
    <source>
        <strain evidence="3">SYNS20</strain>
    </source>
</reference>
<dbReference type="PANTHER" id="PTHR12223">
    <property type="entry name" value="VESICULAR MANNOSE-BINDING LECTIN"/>
    <property type="match status" value="1"/>
</dbReference>
<dbReference type="PANTHER" id="PTHR12223:SF28">
    <property type="entry name" value="LECTIN, MANNOSE BINDING 1 LIKE"/>
    <property type="match status" value="1"/>
</dbReference>
<feature type="region of interest" description="Disordered" evidence="1">
    <location>
        <begin position="420"/>
        <end position="503"/>
    </location>
</feature>
<feature type="compositionally biased region" description="Basic and acidic residues" evidence="1">
    <location>
        <begin position="689"/>
        <end position="698"/>
    </location>
</feature>
<proteinExistence type="predicted"/>
<evidence type="ECO:0000313" key="2">
    <source>
        <dbReference type="EMBL" id="MFC7307024.1"/>
    </source>
</evidence>
<feature type="region of interest" description="Disordered" evidence="1">
    <location>
        <begin position="771"/>
        <end position="798"/>
    </location>
</feature>